<reference evidence="2 3" key="1">
    <citation type="submission" date="2024-10" db="EMBL/GenBank/DDBJ databases">
        <title>The Natural Products Discovery Center: Release of the First 8490 Sequenced Strains for Exploring Actinobacteria Biosynthetic Diversity.</title>
        <authorList>
            <person name="Kalkreuter E."/>
            <person name="Kautsar S.A."/>
            <person name="Yang D."/>
            <person name="Bader C.D."/>
            <person name="Teijaro C.N."/>
            <person name="Fluegel L."/>
            <person name="Davis C.M."/>
            <person name="Simpson J.R."/>
            <person name="Lauterbach L."/>
            <person name="Steele A.D."/>
            <person name="Gui C."/>
            <person name="Meng S."/>
            <person name="Li G."/>
            <person name="Viehrig K."/>
            <person name="Ye F."/>
            <person name="Su P."/>
            <person name="Kiefer A.F."/>
            <person name="Nichols A."/>
            <person name="Cepeda A.J."/>
            <person name="Yan W."/>
            <person name="Fan B."/>
            <person name="Jiang Y."/>
            <person name="Adhikari A."/>
            <person name="Zheng C.-J."/>
            <person name="Schuster L."/>
            <person name="Cowan T.M."/>
            <person name="Smanski M.J."/>
            <person name="Chevrette M.G."/>
            <person name="De Carvalho L.P.S."/>
            <person name="Shen B."/>
        </authorList>
    </citation>
    <scope>NUCLEOTIDE SEQUENCE [LARGE SCALE GENOMIC DNA]</scope>
    <source>
        <strain evidence="2 3">NPDC050545</strain>
    </source>
</reference>
<dbReference type="RefSeq" id="WP_397077490.1">
    <property type="nucleotide sequence ID" value="NZ_JBITGY010000001.1"/>
</dbReference>
<dbReference type="PANTHER" id="PTHR42695">
    <property type="entry name" value="GLUTAMINE AMIDOTRANSFERASE YLR126C-RELATED"/>
    <property type="match status" value="1"/>
</dbReference>
<dbReference type="CDD" id="cd01741">
    <property type="entry name" value="GATase1_1"/>
    <property type="match status" value="1"/>
</dbReference>
<evidence type="ECO:0000313" key="2">
    <source>
        <dbReference type="EMBL" id="MFI6495781.1"/>
    </source>
</evidence>
<dbReference type="InterPro" id="IPR044992">
    <property type="entry name" value="ChyE-like"/>
</dbReference>
<dbReference type="PROSITE" id="PS51273">
    <property type="entry name" value="GATASE_TYPE_1"/>
    <property type="match status" value="1"/>
</dbReference>
<protein>
    <submittedName>
        <fullName evidence="2">Type 1 glutamine amidotransferase</fullName>
    </submittedName>
</protein>
<dbReference type="InterPro" id="IPR029062">
    <property type="entry name" value="Class_I_gatase-like"/>
</dbReference>
<evidence type="ECO:0000259" key="1">
    <source>
        <dbReference type="Pfam" id="PF00117"/>
    </source>
</evidence>
<evidence type="ECO:0000313" key="3">
    <source>
        <dbReference type="Proteomes" id="UP001612741"/>
    </source>
</evidence>
<sequence>MPEVLIVQNSRSGGPGRFGDWLAEAGLGVEVVNCAEGAAPPYTLEHDAMVVLGGGFMPDDDARAPWLAQTRKLAVQAIERAVPYFGICLGGQLLAHVAGGVVTPDAGAPENGSTPVTIRAEAAADPLFHGLPEVVPAIEHHVDAVTALPDGAVWLASTERCPYQAFRVGERAWGVQFHPELVPERIKQWEADGFDPGEVYARAVVDEPVSTPVWRTVAGRFATLITG</sequence>
<name>A0ABW7YIQ5_9ACTN</name>
<proteinExistence type="predicted"/>
<dbReference type="Proteomes" id="UP001612741">
    <property type="component" value="Unassembled WGS sequence"/>
</dbReference>
<keyword evidence="3" id="KW-1185">Reference proteome</keyword>
<comment type="caution">
    <text evidence="2">The sequence shown here is derived from an EMBL/GenBank/DDBJ whole genome shotgun (WGS) entry which is preliminary data.</text>
</comment>
<dbReference type="PANTHER" id="PTHR42695:SF5">
    <property type="entry name" value="GLUTAMINE AMIDOTRANSFERASE YLR126C-RELATED"/>
    <property type="match status" value="1"/>
</dbReference>
<dbReference type="Pfam" id="PF00117">
    <property type="entry name" value="GATase"/>
    <property type="match status" value="1"/>
</dbReference>
<dbReference type="InterPro" id="IPR017926">
    <property type="entry name" value="GATASE"/>
</dbReference>
<organism evidence="2 3">
    <name type="scientific">Nonomuraea typhae</name>
    <dbReference type="NCBI Taxonomy" id="2603600"/>
    <lineage>
        <taxon>Bacteria</taxon>
        <taxon>Bacillati</taxon>
        <taxon>Actinomycetota</taxon>
        <taxon>Actinomycetes</taxon>
        <taxon>Streptosporangiales</taxon>
        <taxon>Streptosporangiaceae</taxon>
        <taxon>Nonomuraea</taxon>
    </lineage>
</organism>
<gene>
    <name evidence="2" type="ORF">ACIBG2_00240</name>
</gene>
<dbReference type="Gene3D" id="3.40.50.880">
    <property type="match status" value="1"/>
</dbReference>
<feature type="domain" description="Glutamine amidotransferase" evidence="1">
    <location>
        <begin position="22"/>
        <end position="185"/>
    </location>
</feature>
<dbReference type="SUPFAM" id="SSF52317">
    <property type="entry name" value="Class I glutamine amidotransferase-like"/>
    <property type="match status" value="1"/>
</dbReference>
<accession>A0ABW7YIQ5</accession>
<dbReference type="EMBL" id="JBITGY010000001">
    <property type="protein sequence ID" value="MFI6495781.1"/>
    <property type="molecule type" value="Genomic_DNA"/>
</dbReference>
<keyword evidence="2" id="KW-0315">Glutamine amidotransferase</keyword>